<organism evidence="3 4">
    <name type="scientific">Pleurodeles waltl</name>
    <name type="common">Iberian ribbed newt</name>
    <dbReference type="NCBI Taxonomy" id="8319"/>
    <lineage>
        <taxon>Eukaryota</taxon>
        <taxon>Metazoa</taxon>
        <taxon>Chordata</taxon>
        <taxon>Craniata</taxon>
        <taxon>Vertebrata</taxon>
        <taxon>Euteleostomi</taxon>
        <taxon>Amphibia</taxon>
        <taxon>Batrachia</taxon>
        <taxon>Caudata</taxon>
        <taxon>Salamandroidea</taxon>
        <taxon>Salamandridae</taxon>
        <taxon>Pleurodelinae</taxon>
        <taxon>Pleurodeles</taxon>
    </lineage>
</organism>
<evidence type="ECO:0000256" key="1">
    <source>
        <dbReference type="SAM" id="MobiDB-lite"/>
    </source>
</evidence>
<name>A0AAV7SRT3_PLEWA</name>
<gene>
    <name evidence="3" type="ORF">NDU88_007186</name>
</gene>
<evidence type="ECO:0000256" key="2">
    <source>
        <dbReference type="SAM" id="Phobius"/>
    </source>
</evidence>
<keyword evidence="4" id="KW-1185">Reference proteome</keyword>
<feature type="transmembrane region" description="Helical" evidence="2">
    <location>
        <begin position="130"/>
        <end position="154"/>
    </location>
</feature>
<dbReference type="EMBL" id="JANPWB010000008">
    <property type="protein sequence ID" value="KAJ1166790.1"/>
    <property type="molecule type" value="Genomic_DNA"/>
</dbReference>
<keyword evidence="2" id="KW-1133">Transmembrane helix</keyword>
<dbReference type="AlphaFoldDB" id="A0AAV7SRT3"/>
<keyword evidence="2" id="KW-0812">Transmembrane</keyword>
<reference evidence="3" key="1">
    <citation type="journal article" date="2022" name="bioRxiv">
        <title>Sequencing and chromosome-scale assembly of the giantPleurodeles waltlgenome.</title>
        <authorList>
            <person name="Brown T."/>
            <person name="Elewa A."/>
            <person name="Iarovenko S."/>
            <person name="Subramanian E."/>
            <person name="Araus A.J."/>
            <person name="Petzold A."/>
            <person name="Susuki M."/>
            <person name="Suzuki K.-i.T."/>
            <person name="Hayashi T."/>
            <person name="Toyoda A."/>
            <person name="Oliveira C."/>
            <person name="Osipova E."/>
            <person name="Leigh N.D."/>
            <person name="Simon A."/>
            <person name="Yun M.H."/>
        </authorList>
    </citation>
    <scope>NUCLEOTIDE SEQUENCE</scope>
    <source>
        <strain evidence="3">20211129_DDA</strain>
        <tissue evidence="3">Liver</tissue>
    </source>
</reference>
<evidence type="ECO:0000313" key="4">
    <source>
        <dbReference type="Proteomes" id="UP001066276"/>
    </source>
</evidence>
<feature type="compositionally biased region" description="Basic and acidic residues" evidence="1">
    <location>
        <begin position="13"/>
        <end position="34"/>
    </location>
</feature>
<protein>
    <submittedName>
        <fullName evidence="3">Uncharacterized protein</fullName>
    </submittedName>
</protein>
<keyword evidence="2" id="KW-0472">Membrane</keyword>
<sequence length="185" mass="21090">MLSKSQVGQRVVKAVEEHKEMTPTKQKDESRDQSMQETDDIPYCQRVPCVRDEQRKVLWQLDGVSVECSRSVLGWWQRNKVVVITYLSPYHNTGDEGPGLHGRRHQPWTHRWNLPRLVPATAAAFGNSCWTVVLFVTFSPGPVIFVSVALLTLFHDREETPPPQFAAAVRNDLGWMIAAVRKDPD</sequence>
<comment type="caution">
    <text evidence="3">The sequence shown here is derived from an EMBL/GenBank/DDBJ whole genome shotgun (WGS) entry which is preliminary data.</text>
</comment>
<feature type="region of interest" description="Disordered" evidence="1">
    <location>
        <begin position="1"/>
        <end position="38"/>
    </location>
</feature>
<evidence type="ECO:0000313" key="3">
    <source>
        <dbReference type="EMBL" id="KAJ1166790.1"/>
    </source>
</evidence>
<proteinExistence type="predicted"/>
<dbReference type="Proteomes" id="UP001066276">
    <property type="component" value="Chromosome 4_2"/>
</dbReference>
<accession>A0AAV7SRT3</accession>